<comment type="subcellular location">
    <subcellularLocation>
        <location evidence="1 13">Cytoplasm</location>
    </subcellularLocation>
</comment>
<dbReference type="HAMAP" id="MF_00111">
    <property type="entry name" value="MurA"/>
    <property type="match status" value="1"/>
</dbReference>
<dbReference type="GO" id="GO:0071555">
    <property type="term" value="P:cell wall organization"/>
    <property type="evidence" value="ECO:0007669"/>
    <property type="project" value="UniProtKB-KW"/>
</dbReference>
<evidence type="ECO:0000256" key="11">
    <source>
        <dbReference type="ARBA" id="ARBA00038367"/>
    </source>
</evidence>
<dbReference type="UniPathway" id="UPA00219"/>
<dbReference type="GO" id="GO:0009252">
    <property type="term" value="P:peptidoglycan biosynthetic process"/>
    <property type="evidence" value="ECO:0007669"/>
    <property type="project" value="UniProtKB-UniRule"/>
</dbReference>
<dbReference type="InterPro" id="IPR013792">
    <property type="entry name" value="RNA3'P_cycl/enolpyr_Trfase_a/b"/>
</dbReference>
<dbReference type="Proteomes" id="UP000199393">
    <property type="component" value="Chromosome I"/>
</dbReference>
<dbReference type="InterPro" id="IPR005750">
    <property type="entry name" value="UDP_GlcNAc_COvinyl_MurA"/>
</dbReference>
<keyword evidence="9 13" id="KW-0961">Cell wall biogenesis/degradation</keyword>
<keyword evidence="8 13" id="KW-0131">Cell cycle</keyword>
<dbReference type="EMBL" id="LT598496">
    <property type="protein sequence ID" value="SBV29923.1"/>
    <property type="molecule type" value="Genomic_DNA"/>
</dbReference>
<sequence>MRPDAAPGWPGGVGPGDAGDPAVNDVDVIRVSGGARLAGTVHVVGAKNSALKLMAAALLAPGRSVITNVPRITDIAIMGEVLRRLGCDVRFDADDPVDPMVAGGGVARSRSVSIDVPERPGAEADYDLVRRLRASICVLGPLLARLGHVRVAHPGGDAIGSRGLDMHISGLTRMGAEISGEHGFVIASAPHGLHGAEITLDFPSVGATENLVMAAVLARGATVIDNAAREPEIVDICTMLQQMGAQISGAGTSTLHIEGVRELRPVRHATVGDRIVAGTWAFGAAMTRGDVTVTGVDPEFLQVALDKLVAAGGLVETRADAFRIRMDERPGAVDVVTLPFPGFATDLLPMAIGLAAVSDGASLITENIFDGRFMFANEMMRLGADIKTDGHHALVCGRDRLSGAPVRATDIRAGAGLIIAGLCADGVTEVSHVHHVDRGYPDFVADLRALGVSVERGTAPEGPDLTI</sequence>
<comment type="similarity">
    <text evidence="11 13">Belongs to the EPSP synthase family. MurA subfamily.</text>
</comment>
<evidence type="ECO:0000259" key="15">
    <source>
        <dbReference type="Pfam" id="PF00275"/>
    </source>
</evidence>
<dbReference type="InterPro" id="IPR036968">
    <property type="entry name" value="Enolpyruvate_Tfrase_sf"/>
</dbReference>
<evidence type="ECO:0000256" key="14">
    <source>
        <dbReference type="SAM" id="MobiDB-lite"/>
    </source>
</evidence>
<evidence type="ECO:0000256" key="5">
    <source>
        <dbReference type="ARBA" id="ARBA00022679"/>
    </source>
</evidence>
<feature type="binding site" evidence="13">
    <location>
        <begin position="47"/>
        <end position="48"/>
    </location>
    <ligand>
        <name>phosphoenolpyruvate</name>
        <dbReference type="ChEBI" id="CHEBI:58702"/>
    </ligand>
</feature>
<dbReference type="CDD" id="cd01555">
    <property type="entry name" value="UdpNAET"/>
    <property type="match status" value="1"/>
</dbReference>
<dbReference type="PANTHER" id="PTHR43783:SF1">
    <property type="entry name" value="UDP-N-ACETYLGLUCOSAMINE 1-CARBOXYVINYLTRANSFERASE"/>
    <property type="match status" value="1"/>
</dbReference>
<keyword evidence="3 13" id="KW-0963">Cytoplasm</keyword>
<dbReference type="GO" id="GO:0008760">
    <property type="term" value="F:UDP-N-acetylglucosamine 1-carboxyvinyltransferase activity"/>
    <property type="evidence" value="ECO:0007669"/>
    <property type="project" value="UniProtKB-UniRule"/>
</dbReference>
<dbReference type="InterPro" id="IPR050068">
    <property type="entry name" value="MurA_subfamily"/>
</dbReference>
<protein>
    <recommendedName>
        <fullName evidence="13">UDP-N-acetylglucosamine 1-carboxyvinyltransferase</fullName>
        <ecNumber evidence="13">2.5.1.7</ecNumber>
    </recommendedName>
    <alternativeName>
        <fullName evidence="13">Enoylpyruvate transferase</fullName>
    </alternativeName>
    <alternativeName>
        <fullName evidence="13">UDP-N-acetylglucosamine enolpyruvyl transferase</fullName>
        <shortName evidence="13">EPT</shortName>
    </alternativeName>
</protein>
<evidence type="ECO:0000256" key="9">
    <source>
        <dbReference type="ARBA" id="ARBA00023316"/>
    </source>
</evidence>
<feature type="binding site" evidence="13">
    <location>
        <position position="346"/>
    </location>
    <ligand>
        <name>UDP-N-acetyl-alpha-D-glucosamine</name>
        <dbReference type="ChEBI" id="CHEBI:57705"/>
    </ligand>
</feature>
<evidence type="ECO:0000256" key="2">
    <source>
        <dbReference type="ARBA" id="ARBA00004752"/>
    </source>
</evidence>
<dbReference type="GO" id="GO:0051301">
    <property type="term" value="P:cell division"/>
    <property type="evidence" value="ECO:0007669"/>
    <property type="project" value="UniProtKB-KW"/>
</dbReference>
<feature type="binding site" evidence="13">
    <location>
        <position position="133"/>
    </location>
    <ligand>
        <name>UDP-N-acetyl-alpha-D-glucosamine</name>
        <dbReference type="ChEBI" id="CHEBI:57705"/>
    </ligand>
</feature>
<feature type="region of interest" description="Disordered" evidence="14">
    <location>
        <begin position="1"/>
        <end position="21"/>
    </location>
</feature>
<dbReference type="GO" id="GO:0019277">
    <property type="term" value="P:UDP-N-acetylgalactosamine biosynthetic process"/>
    <property type="evidence" value="ECO:0007669"/>
    <property type="project" value="InterPro"/>
</dbReference>
<evidence type="ECO:0000256" key="13">
    <source>
        <dbReference type="HAMAP-Rule" id="MF_00111"/>
    </source>
</evidence>
<evidence type="ECO:0000256" key="10">
    <source>
        <dbReference type="ARBA" id="ARBA00037534"/>
    </source>
</evidence>
<dbReference type="EC" id="2.5.1.7" evidence="13"/>
<comment type="pathway">
    <text evidence="2 13">Cell wall biogenesis; peptidoglycan biosynthesis.</text>
</comment>
<dbReference type="GO" id="GO:0005737">
    <property type="term" value="C:cytoplasm"/>
    <property type="evidence" value="ECO:0007669"/>
    <property type="project" value="UniProtKB-SubCell"/>
</dbReference>
<evidence type="ECO:0000256" key="1">
    <source>
        <dbReference type="ARBA" id="ARBA00004496"/>
    </source>
</evidence>
<evidence type="ECO:0000256" key="12">
    <source>
        <dbReference type="ARBA" id="ARBA00047527"/>
    </source>
</evidence>
<keyword evidence="5 13" id="KW-0808">Transferase</keyword>
<feature type="domain" description="Enolpyruvate transferase" evidence="15">
    <location>
        <begin position="32"/>
        <end position="447"/>
    </location>
</feature>
<keyword evidence="17" id="KW-1185">Reference proteome</keyword>
<evidence type="ECO:0000313" key="17">
    <source>
        <dbReference type="Proteomes" id="UP000199393"/>
    </source>
</evidence>
<evidence type="ECO:0000256" key="8">
    <source>
        <dbReference type="ARBA" id="ARBA00023306"/>
    </source>
</evidence>
<feature type="binding site" evidence="13">
    <location>
        <position position="368"/>
    </location>
    <ligand>
        <name>UDP-N-acetyl-alpha-D-glucosamine</name>
        <dbReference type="ChEBI" id="CHEBI:57705"/>
    </ligand>
</feature>
<comment type="function">
    <text evidence="10 13">Cell wall formation. Adds enolpyruvyl to UDP-N-acetylglucosamine.</text>
</comment>
<gene>
    <name evidence="13" type="primary">murA</name>
    <name evidence="16" type="ORF">GA0070620_5510</name>
</gene>
<proteinExistence type="inferred from homology"/>
<dbReference type="NCBIfam" id="NF006873">
    <property type="entry name" value="PRK09369.1"/>
    <property type="match status" value="1"/>
</dbReference>
<keyword evidence="6 13" id="KW-0133">Cell shape</keyword>
<dbReference type="InterPro" id="IPR001986">
    <property type="entry name" value="Enolpyruvate_Tfrase_dom"/>
</dbReference>
<feature type="active site" description="Proton donor" evidence="13">
    <location>
        <position position="157"/>
    </location>
</feature>
<keyword evidence="7 13" id="KW-0573">Peptidoglycan synthesis</keyword>
<evidence type="ECO:0000256" key="3">
    <source>
        <dbReference type="ARBA" id="ARBA00022490"/>
    </source>
</evidence>
<comment type="caution">
    <text evidence="13">Lacks conserved residue(s) required for the propagation of feature annotation.</text>
</comment>
<dbReference type="PANTHER" id="PTHR43783">
    <property type="entry name" value="UDP-N-ACETYLGLUCOSAMINE 1-CARBOXYVINYLTRANSFERASE"/>
    <property type="match status" value="1"/>
</dbReference>
<evidence type="ECO:0000256" key="6">
    <source>
        <dbReference type="ARBA" id="ARBA00022960"/>
    </source>
</evidence>
<dbReference type="SUPFAM" id="SSF55205">
    <property type="entry name" value="EPT/RTPC-like"/>
    <property type="match status" value="1"/>
</dbReference>
<evidence type="ECO:0000256" key="4">
    <source>
        <dbReference type="ARBA" id="ARBA00022618"/>
    </source>
</evidence>
<dbReference type="STRING" id="307121.GA0070620_5510"/>
<name>A0A1C3NBK9_9ACTN</name>
<dbReference type="PATRIC" id="fig|307121.4.peg.5614"/>
<evidence type="ECO:0000256" key="7">
    <source>
        <dbReference type="ARBA" id="ARBA00022984"/>
    </source>
</evidence>
<comment type="catalytic activity">
    <reaction evidence="12 13">
        <text>phosphoenolpyruvate + UDP-N-acetyl-alpha-D-glucosamine = UDP-N-acetyl-3-O-(1-carboxyvinyl)-alpha-D-glucosamine + phosphate</text>
        <dbReference type="Rhea" id="RHEA:18681"/>
        <dbReference type="ChEBI" id="CHEBI:43474"/>
        <dbReference type="ChEBI" id="CHEBI:57705"/>
        <dbReference type="ChEBI" id="CHEBI:58702"/>
        <dbReference type="ChEBI" id="CHEBI:68483"/>
        <dbReference type="EC" id="2.5.1.7"/>
    </reaction>
</comment>
<dbReference type="GO" id="GO:0008360">
    <property type="term" value="P:regulation of cell shape"/>
    <property type="evidence" value="ECO:0007669"/>
    <property type="project" value="UniProtKB-KW"/>
</dbReference>
<evidence type="ECO:0000313" key="16">
    <source>
        <dbReference type="EMBL" id="SBV29923.1"/>
    </source>
</evidence>
<organism evidence="16 17">
    <name type="scientific">Micromonospora krabiensis</name>
    <dbReference type="NCBI Taxonomy" id="307121"/>
    <lineage>
        <taxon>Bacteria</taxon>
        <taxon>Bacillati</taxon>
        <taxon>Actinomycetota</taxon>
        <taxon>Actinomycetes</taxon>
        <taxon>Micromonosporales</taxon>
        <taxon>Micromonosporaceae</taxon>
        <taxon>Micromonospora</taxon>
    </lineage>
</organism>
<accession>A0A1C3NBK9</accession>
<dbReference type="NCBIfam" id="TIGR01072">
    <property type="entry name" value="murA"/>
    <property type="match status" value="1"/>
</dbReference>
<dbReference type="AlphaFoldDB" id="A0A1C3NBK9"/>
<reference evidence="17" key="1">
    <citation type="submission" date="2016-06" db="EMBL/GenBank/DDBJ databases">
        <authorList>
            <person name="Varghese N."/>
            <person name="Submissions Spin"/>
        </authorList>
    </citation>
    <scope>NUCLEOTIDE SEQUENCE [LARGE SCALE GENOMIC DNA]</scope>
    <source>
        <strain evidence="17">DSM 45344</strain>
    </source>
</reference>
<dbReference type="Gene3D" id="3.65.10.10">
    <property type="entry name" value="Enolpyruvate transferase domain"/>
    <property type="match status" value="2"/>
</dbReference>
<dbReference type="Pfam" id="PF00275">
    <property type="entry name" value="EPSP_synthase"/>
    <property type="match status" value="1"/>
</dbReference>
<keyword evidence="4 13" id="KW-0132">Cell division</keyword>